<sequence length="909" mass="106437">MKACGYAIETTFEEAQELGEIAQLFDSQSLRTIRAVRKWTVDKNKVERLFAERDELRKRTERKKNTPWIAKRLCEVQDKIYRTMYIRDYVTVVMDHKNHYRHIFENGFTINGIEYRRLSCSAGQARVSTVVFCAADILEEVERRLNNGRDMTKKIAPSKFNAYFGLTSSATFEVTEPRFAVVKDFSNQCTFMANFDTETDWDEDDLIEQREVTVDMNRTDGMGLISPRMAAIWANDLGLDYVPGQFIIRQSFLKGMLCAFDFQEFCEKVNNGNYLIDTIYTDENGNPVKADLREVDVIVSESQFKLWDSWKSQQDYVKCYHENGLVWGVASYAPKELKEMLRLNYQFIQTLNLKQRDVEELCGQFVDWIEGVSYKDRDYMLLFALGVNNTEESIERFLKSNDKWWIKALLVNPECAKDRYIRTKLKELIRNRIKAGAVGEIYVRGNFQTMISDPYAYMEYVCGLEPKGLLRGGEYYCHYWNERGVQVVDSMRSPLTYRVEHVKAKLVCNEETEHWYQHCKTGFILNWYDNSCVRYAGSDHDGDIVATTDCSAMIRGIYENELTVTYDAPKPAKKLFTKQDLYDSDVFSFGSQIGAITNKGTNAYALLPLLEEEYGENSEEVKLVTSRLQQCCVAQSKQIDRAKIGQPVKGIPRVWDKRQKITDEDTEEDRRRKEFLNRCLIDRKPYFFKYRYNDTRKEYEAYRSSRDGICRSRFGMGLAELMALPRKTREQAEWLKNYHEFCPVIESNSAMNLVCKYIEQIDFQIGERIKTEGEFDPRIYLSGAAMLRIALGEKPECYKAVCDCYDQFVREMRVDREQEDSYLAPAQRLQRLMRDIDSNPYVITDCLVRHLMIENSKRDLDLLWAAYGRYMVRRVTNNRQGAMFPFPDPNGEIVYLGKRYSRKEVNLFE</sequence>
<evidence type="ECO:0000259" key="1">
    <source>
        <dbReference type="Pfam" id="PF05183"/>
    </source>
</evidence>
<evidence type="ECO:0000313" key="2">
    <source>
        <dbReference type="EMBL" id="DAD81989.1"/>
    </source>
</evidence>
<proteinExistence type="predicted"/>
<reference evidence="2" key="1">
    <citation type="journal article" date="2021" name="Proc. Natl. Acad. Sci. U.S.A.">
        <title>A Catalog of Tens of Thousands of Viruses from Human Metagenomes Reveals Hidden Associations with Chronic Diseases.</title>
        <authorList>
            <person name="Tisza M.J."/>
            <person name="Buck C.B."/>
        </authorList>
    </citation>
    <scope>NUCLEOTIDE SEQUENCE</scope>
    <source>
        <strain evidence="2">CtAvK3</strain>
    </source>
</reference>
<dbReference type="InterPro" id="IPR057596">
    <property type="entry name" value="RDRP_core"/>
</dbReference>
<keyword evidence="2" id="KW-0808">Transferase</keyword>
<name>A0A8S5MI06_9CAUD</name>
<protein>
    <submittedName>
        <fullName evidence="2">RNA-dependent RNA polymerase</fullName>
    </submittedName>
</protein>
<dbReference type="GO" id="GO:0003968">
    <property type="term" value="F:RNA-directed RNA polymerase activity"/>
    <property type="evidence" value="ECO:0007669"/>
    <property type="project" value="UniProtKB-KW"/>
</dbReference>
<keyword evidence="2" id="KW-0696">RNA-directed RNA polymerase</keyword>
<dbReference type="Pfam" id="PF05183">
    <property type="entry name" value="RdRP"/>
    <property type="match status" value="1"/>
</dbReference>
<organism evidence="2">
    <name type="scientific">Siphoviridae sp. ctAvK3</name>
    <dbReference type="NCBI Taxonomy" id="2826184"/>
    <lineage>
        <taxon>Viruses</taxon>
        <taxon>Duplodnaviria</taxon>
        <taxon>Heunggongvirae</taxon>
        <taxon>Uroviricota</taxon>
        <taxon>Caudoviricetes</taxon>
    </lineage>
</organism>
<keyword evidence="2" id="KW-0548">Nucleotidyltransferase</keyword>
<dbReference type="EMBL" id="BK014910">
    <property type="protein sequence ID" value="DAD81989.1"/>
    <property type="molecule type" value="Genomic_DNA"/>
</dbReference>
<accession>A0A8S5MI06</accession>
<feature type="domain" description="RDRP core" evidence="1">
    <location>
        <begin position="96"/>
        <end position="459"/>
    </location>
</feature>